<reference evidence="1 2" key="1">
    <citation type="submission" date="2019-03" db="EMBL/GenBank/DDBJ databases">
        <title>First draft genome of Liparis tanakae, snailfish: a comprehensive survey of snailfish specific genes.</title>
        <authorList>
            <person name="Kim W."/>
            <person name="Song I."/>
            <person name="Jeong J.-H."/>
            <person name="Kim D."/>
            <person name="Kim S."/>
            <person name="Ryu S."/>
            <person name="Song J.Y."/>
            <person name="Lee S.K."/>
        </authorList>
    </citation>
    <scope>NUCLEOTIDE SEQUENCE [LARGE SCALE GENOMIC DNA]</scope>
    <source>
        <tissue evidence="1">Muscle</tissue>
    </source>
</reference>
<organism evidence="1 2">
    <name type="scientific">Liparis tanakae</name>
    <name type="common">Tanaka's snailfish</name>
    <dbReference type="NCBI Taxonomy" id="230148"/>
    <lineage>
        <taxon>Eukaryota</taxon>
        <taxon>Metazoa</taxon>
        <taxon>Chordata</taxon>
        <taxon>Craniata</taxon>
        <taxon>Vertebrata</taxon>
        <taxon>Euteleostomi</taxon>
        <taxon>Actinopterygii</taxon>
        <taxon>Neopterygii</taxon>
        <taxon>Teleostei</taxon>
        <taxon>Neoteleostei</taxon>
        <taxon>Acanthomorphata</taxon>
        <taxon>Eupercaria</taxon>
        <taxon>Perciformes</taxon>
        <taxon>Cottioidei</taxon>
        <taxon>Cottales</taxon>
        <taxon>Liparidae</taxon>
        <taxon>Liparis</taxon>
    </lineage>
</organism>
<evidence type="ECO:0000313" key="1">
    <source>
        <dbReference type="EMBL" id="TNN85142.1"/>
    </source>
</evidence>
<gene>
    <name evidence="1" type="ORF">EYF80_004492</name>
</gene>
<accession>A0A4Z2J6N0</accession>
<keyword evidence="2" id="KW-1185">Reference proteome</keyword>
<dbReference type="EMBL" id="SRLO01000022">
    <property type="protein sequence ID" value="TNN85142.1"/>
    <property type="molecule type" value="Genomic_DNA"/>
</dbReference>
<dbReference type="AlphaFoldDB" id="A0A4Z2J6N0"/>
<proteinExistence type="predicted"/>
<dbReference type="Proteomes" id="UP000314294">
    <property type="component" value="Unassembled WGS sequence"/>
</dbReference>
<protein>
    <submittedName>
        <fullName evidence="1">Uncharacterized protein</fullName>
    </submittedName>
</protein>
<sequence>MEPDCSSVKRYSGAAAVLTRGVWGAQLGNGVEEREQRIQIVASRRSVRYPRETASGESNVRPESESWRCRGGSGSFLVLYPRYCPLHPGMAQGVRLCRGYITSRGS</sequence>
<name>A0A4Z2J6N0_9TELE</name>
<comment type="caution">
    <text evidence="1">The sequence shown here is derived from an EMBL/GenBank/DDBJ whole genome shotgun (WGS) entry which is preliminary data.</text>
</comment>
<evidence type="ECO:0000313" key="2">
    <source>
        <dbReference type="Proteomes" id="UP000314294"/>
    </source>
</evidence>